<organism evidence="1 2">
    <name type="scientific">Pseudomonas phage Phabio</name>
    <dbReference type="NCBI Taxonomy" id="2006668"/>
    <lineage>
        <taxon>Viruses</taxon>
        <taxon>Duplodnaviria</taxon>
        <taxon>Heunggongvirae</taxon>
        <taxon>Uroviricota</taxon>
        <taxon>Caudoviricetes</taxon>
        <taxon>Chimalliviridae</taxon>
        <taxon>Phabiovirus</taxon>
        <taxon>Phabiovirus phabio</taxon>
    </lineage>
</organism>
<sequence>MCKITYDHTFKRWYSADGKPVVFQVKTAGFAIELDNDTTVELFIKGREFWITDHDVSDGNTFNIFESFKGDIQLWEFEIDRGHPAYEFFKKEMTGDGYEFFKKEMIKDNKVYLKPLDATDNWQRY</sequence>
<dbReference type="EMBL" id="MF042360">
    <property type="protein sequence ID" value="ARV76718.1"/>
    <property type="molecule type" value="Genomic_DNA"/>
</dbReference>
<dbReference type="Proteomes" id="UP000225448">
    <property type="component" value="Segment"/>
</dbReference>
<protein>
    <submittedName>
        <fullName evidence="1">Uncharacterized protein</fullName>
    </submittedName>
</protein>
<accession>A0A1Y0SZQ8</accession>
<evidence type="ECO:0000313" key="1">
    <source>
        <dbReference type="EMBL" id="ARV76718.1"/>
    </source>
</evidence>
<proteinExistence type="predicted"/>
<evidence type="ECO:0000313" key="2">
    <source>
        <dbReference type="Proteomes" id="UP000225448"/>
    </source>
</evidence>
<reference evidence="1 2" key="1">
    <citation type="submission" date="2017-05" db="EMBL/GenBank/DDBJ databases">
        <authorList>
            <person name="Song R."/>
            <person name="Chenine A.L."/>
            <person name="Ruprecht R.M."/>
        </authorList>
    </citation>
    <scope>NUCLEOTIDE SEQUENCE [LARGE SCALE GENOMIC DNA]</scope>
</reference>
<gene>
    <name evidence="1" type="ORF">PHABIO_87</name>
</gene>
<keyword evidence="2" id="KW-1185">Reference proteome</keyword>
<name>A0A1Y0SZQ8_9CAUD</name>